<name>A0ABQ5V0E2_9PROT</name>
<sequence>MPHIILTHTSDLTALAEGLLSDLCDMAETQGFDRPLIKAYTLPIGSSVMAGVPDAPMLRLTLRILSKAERTPDMIAGWLDDLLDRAGRDLPGGCILTGEAVALPEHYVSRTIPG</sequence>
<gene>
    <name evidence="1" type="ORF">GCM10007854_18480</name>
</gene>
<accession>A0ABQ5V0E2</accession>
<dbReference type="InterPro" id="IPR014347">
    <property type="entry name" value="Tautomerase/MIF_sf"/>
</dbReference>
<dbReference type="RefSeq" id="WP_284371901.1">
    <property type="nucleotide sequence ID" value="NZ_BSNJ01000004.1"/>
</dbReference>
<reference evidence="1" key="2">
    <citation type="submission" date="2023-01" db="EMBL/GenBank/DDBJ databases">
        <title>Draft genome sequence of Algimonas porphyrae strain NBRC 108216.</title>
        <authorList>
            <person name="Sun Q."/>
            <person name="Mori K."/>
        </authorList>
    </citation>
    <scope>NUCLEOTIDE SEQUENCE</scope>
    <source>
        <strain evidence="1">NBRC 108216</strain>
    </source>
</reference>
<dbReference type="EMBL" id="BSNJ01000004">
    <property type="protein sequence ID" value="GLQ20893.1"/>
    <property type="molecule type" value="Genomic_DNA"/>
</dbReference>
<proteinExistence type="predicted"/>
<evidence type="ECO:0000313" key="2">
    <source>
        <dbReference type="Proteomes" id="UP001161390"/>
    </source>
</evidence>
<evidence type="ECO:0008006" key="3">
    <source>
        <dbReference type="Google" id="ProtNLM"/>
    </source>
</evidence>
<dbReference type="Gene3D" id="3.30.429.10">
    <property type="entry name" value="Macrophage Migration Inhibitory Factor"/>
    <property type="match status" value="1"/>
</dbReference>
<reference evidence="1" key="1">
    <citation type="journal article" date="2014" name="Int. J. Syst. Evol. Microbiol.">
        <title>Complete genome of a new Firmicutes species belonging to the dominant human colonic microbiota ('Ruminococcus bicirculans') reveals two chromosomes and a selective capacity to utilize plant glucans.</title>
        <authorList>
            <consortium name="NISC Comparative Sequencing Program"/>
            <person name="Wegmann U."/>
            <person name="Louis P."/>
            <person name="Goesmann A."/>
            <person name="Henrissat B."/>
            <person name="Duncan S.H."/>
            <person name="Flint H.J."/>
        </authorList>
    </citation>
    <scope>NUCLEOTIDE SEQUENCE</scope>
    <source>
        <strain evidence="1">NBRC 108216</strain>
    </source>
</reference>
<dbReference type="Proteomes" id="UP001161390">
    <property type="component" value="Unassembled WGS sequence"/>
</dbReference>
<protein>
    <recommendedName>
        <fullName evidence="3">5-carboxymethyl-2-hydroxymuconate isomerase</fullName>
    </recommendedName>
</protein>
<comment type="caution">
    <text evidence="1">The sequence shown here is derived from an EMBL/GenBank/DDBJ whole genome shotgun (WGS) entry which is preliminary data.</text>
</comment>
<evidence type="ECO:0000313" key="1">
    <source>
        <dbReference type="EMBL" id="GLQ20893.1"/>
    </source>
</evidence>
<organism evidence="1 2">
    <name type="scientific">Algimonas porphyrae</name>
    <dbReference type="NCBI Taxonomy" id="1128113"/>
    <lineage>
        <taxon>Bacteria</taxon>
        <taxon>Pseudomonadati</taxon>
        <taxon>Pseudomonadota</taxon>
        <taxon>Alphaproteobacteria</taxon>
        <taxon>Maricaulales</taxon>
        <taxon>Robiginitomaculaceae</taxon>
        <taxon>Algimonas</taxon>
    </lineage>
</organism>
<keyword evidence="2" id="KW-1185">Reference proteome</keyword>